<sequence length="282" mass="33576">MKYQSLSNDIRRLKRIEKNKEDQLNKLISNIGQEIQQNIDDPYKYLIKRNYSIDDRTIIKRDDTQQRRLQGSMSIAEIWTKKMKKQCDKILEEIKKKQNKQILDFSKQQSIDNRQIEESNQSPQNASLMIEQLGLKALMGKTKYKNKIKQIVQSPQQKLQSQSQILTQSPQPIRNRFASNFHFEPIQYSPIQQNHHNSQSTSSSTKNLINSNFRKYSVNNEVKREVNKCIYECDSLIHNYKDVDKKLKQPQKSRLDIFIEKQRKEALEELIFIERNKPKNIY</sequence>
<feature type="coiled-coil region" evidence="1">
    <location>
        <begin position="3"/>
        <end position="30"/>
    </location>
</feature>
<organism evidence="2 3">
    <name type="scientific">Paramecium primaurelia</name>
    <dbReference type="NCBI Taxonomy" id="5886"/>
    <lineage>
        <taxon>Eukaryota</taxon>
        <taxon>Sar</taxon>
        <taxon>Alveolata</taxon>
        <taxon>Ciliophora</taxon>
        <taxon>Intramacronucleata</taxon>
        <taxon>Oligohymenophorea</taxon>
        <taxon>Peniculida</taxon>
        <taxon>Parameciidae</taxon>
        <taxon>Paramecium</taxon>
    </lineage>
</organism>
<keyword evidence="1" id="KW-0175">Coiled coil</keyword>
<evidence type="ECO:0000313" key="3">
    <source>
        <dbReference type="Proteomes" id="UP000688137"/>
    </source>
</evidence>
<name>A0A8S1LUP5_PARPR</name>
<gene>
    <name evidence="2" type="ORF">PPRIM_AZ9-3.1.T0480023</name>
</gene>
<dbReference type="AlphaFoldDB" id="A0A8S1LUP5"/>
<evidence type="ECO:0000256" key="1">
    <source>
        <dbReference type="SAM" id="Coils"/>
    </source>
</evidence>
<reference evidence="2" key="1">
    <citation type="submission" date="2021-01" db="EMBL/GenBank/DDBJ databases">
        <authorList>
            <consortium name="Genoscope - CEA"/>
            <person name="William W."/>
        </authorList>
    </citation>
    <scope>NUCLEOTIDE SEQUENCE</scope>
</reference>
<dbReference type="OMA" id="CLYECDS"/>
<evidence type="ECO:0000313" key="2">
    <source>
        <dbReference type="EMBL" id="CAD8071730.1"/>
    </source>
</evidence>
<comment type="caution">
    <text evidence="2">The sequence shown here is derived from an EMBL/GenBank/DDBJ whole genome shotgun (WGS) entry which is preliminary data.</text>
</comment>
<protein>
    <submittedName>
        <fullName evidence="2">Uncharacterized protein</fullName>
    </submittedName>
</protein>
<accession>A0A8S1LUP5</accession>
<dbReference type="EMBL" id="CAJJDM010000048">
    <property type="protein sequence ID" value="CAD8071730.1"/>
    <property type="molecule type" value="Genomic_DNA"/>
</dbReference>
<keyword evidence="3" id="KW-1185">Reference proteome</keyword>
<dbReference type="Proteomes" id="UP000688137">
    <property type="component" value="Unassembled WGS sequence"/>
</dbReference>
<proteinExistence type="predicted"/>